<proteinExistence type="predicted"/>
<keyword evidence="2" id="KW-1185">Reference proteome</keyword>
<dbReference type="Proteomes" id="UP001302126">
    <property type="component" value="Unassembled WGS sequence"/>
</dbReference>
<comment type="caution">
    <text evidence="1">The sequence shown here is derived from an EMBL/GenBank/DDBJ whole genome shotgun (WGS) entry which is preliminary data.</text>
</comment>
<organism evidence="1 2">
    <name type="scientific">Podospora australis</name>
    <dbReference type="NCBI Taxonomy" id="1536484"/>
    <lineage>
        <taxon>Eukaryota</taxon>
        <taxon>Fungi</taxon>
        <taxon>Dikarya</taxon>
        <taxon>Ascomycota</taxon>
        <taxon>Pezizomycotina</taxon>
        <taxon>Sordariomycetes</taxon>
        <taxon>Sordariomycetidae</taxon>
        <taxon>Sordariales</taxon>
        <taxon>Podosporaceae</taxon>
        <taxon>Podospora</taxon>
    </lineage>
</organism>
<accession>A0AAN7APA5</accession>
<gene>
    <name evidence="1" type="ORF">QBC35DRAFT_543400</name>
</gene>
<sequence length="452" mass="49152">MFASSVFLHHRTISLEVRMGVQTVISPQQSVEVITCRAPNPTNGRKDTNEHGGDGQVAESAALRWLEIEGTRPPALFSPAAKMLQSTWPTKAVGRQVVRREGANSTRPAAVGLSTVPPGLDAQAGGPDLPSRVNHHHCRAWLGRGTQKRVTHQTPSWSPGLHFIKSSANLKTSPFDRIDSERKATTGTISQAPRAQVTSEKISVTSICGSSVEEFHNTQYLKKLAWPPPIHCRAREWNKGQAVFGPFWRGYWWVASELRQSCKYMPKYLWYPDVVHGPIVQPTHSALFTTVLATLGLSPSVGASLLCCGSPPPAGPWFPFPPGASLHLSIPKHARFDSLVLRFWERRSLRPTAFAAAVSRRWSGSSPRFRFPSNSLAEPTNRPIDRLHRMTSPAIDPLPAPSTGELIVDFPTCCSNSTIGDPAAAVGNSKGESLLPVSSLAVNLVGNDELAG</sequence>
<dbReference type="AlphaFoldDB" id="A0AAN7APA5"/>
<dbReference type="EMBL" id="MU864351">
    <property type="protein sequence ID" value="KAK4193447.1"/>
    <property type="molecule type" value="Genomic_DNA"/>
</dbReference>
<reference evidence="1" key="1">
    <citation type="journal article" date="2023" name="Mol. Phylogenet. Evol.">
        <title>Genome-scale phylogeny and comparative genomics of the fungal order Sordariales.</title>
        <authorList>
            <person name="Hensen N."/>
            <person name="Bonometti L."/>
            <person name="Westerberg I."/>
            <person name="Brannstrom I.O."/>
            <person name="Guillou S."/>
            <person name="Cros-Aarteil S."/>
            <person name="Calhoun S."/>
            <person name="Haridas S."/>
            <person name="Kuo A."/>
            <person name="Mondo S."/>
            <person name="Pangilinan J."/>
            <person name="Riley R."/>
            <person name="LaButti K."/>
            <person name="Andreopoulos B."/>
            <person name="Lipzen A."/>
            <person name="Chen C."/>
            <person name="Yan M."/>
            <person name="Daum C."/>
            <person name="Ng V."/>
            <person name="Clum A."/>
            <person name="Steindorff A."/>
            <person name="Ohm R.A."/>
            <person name="Martin F."/>
            <person name="Silar P."/>
            <person name="Natvig D.O."/>
            <person name="Lalanne C."/>
            <person name="Gautier V."/>
            <person name="Ament-Velasquez S.L."/>
            <person name="Kruys A."/>
            <person name="Hutchinson M.I."/>
            <person name="Powell A.J."/>
            <person name="Barry K."/>
            <person name="Miller A.N."/>
            <person name="Grigoriev I.V."/>
            <person name="Debuchy R."/>
            <person name="Gladieux P."/>
            <person name="Hiltunen Thoren M."/>
            <person name="Johannesson H."/>
        </authorList>
    </citation>
    <scope>NUCLEOTIDE SEQUENCE</scope>
    <source>
        <strain evidence="1">PSN309</strain>
    </source>
</reference>
<name>A0AAN7APA5_9PEZI</name>
<evidence type="ECO:0000313" key="2">
    <source>
        <dbReference type="Proteomes" id="UP001302126"/>
    </source>
</evidence>
<evidence type="ECO:0000313" key="1">
    <source>
        <dbReference type="EMBL" id="KAK4193447.1"/>
    </source>
</evidence>
<reference evidence="1" key="2">
    <citation type="submission" date="2023-05" db="EMBL/GenBank/DDBJ databases">
        <authorList>
            <consortium name="Lawrence Berkeley National Laboratory"/>
            <person name="Steindorff A."/>
            <person name="Hensen N."/>
            <person name="Bonometti L."/>
            <person name="Westerberg I."/>
            <person name="Brannstrom I.O."/>
            <person name="Guillou S."/>
            <person name="Cros-Aarteil S."/>
            <person name="Calhoun S."/>
            <person name="Haridas S."/>
            <person name="Kuo A."/>
            <person name="Mondo S."/>
            <person name="Pangilinan J."/>
            <person name="Riley R."/>
            <person name="Labutti K."/>
            <person name="Andreopoulos B."/>
            <person name="Lipzen A."/>
            <person name="Chen C."/>
            <person name="Yanf M."/>
            <person name="Daum C."/>
            <person name="Ng V."/>
            <person name="Clum A."/>
            <person name="Ohm R."/>
            <person name="Martin F."/>
            <person name="Silar P."/>
            <person name="Natvig D."/>
            <person name="Lalanne C."/>
            <person name="Gautier V."/>
            <person name="Ament-Velasquez S.L."/>
            <person name="Kruys A."/>
            <person name="Hutchinson M.I."/>
            <person name="Powell A.J."/>
            <person name="Barry K."/>
            <person name="Miller A.N."/>
            <person name="Grigoriev I.V."/>
            <person name="Debuchy R."/>
            <person name="Gladieux P."/>
            <person name="Thoren M.H."/>
            <person name="Johannesson H."/>
        </authorList>
    </citation>
    <scope>NUCLEOTIDE SEQUENCE</scope>
    <source>
        <strain evidence="1">PSN309</strain>
    </source>
</reference>
<protein>
    <submittedName>
        <fullName evidence="1">Uncharacterized protein</fullName>
    </submittedName>
</protein>